<comment type="caution">
    <text evidence="2">The sequence shown here is derived from an EMBL/GenBank/DDBJ whole genome shotgun (WGS) entry which is preliminary data.</text>
</comment>
<feature type="region of interest" description="Disordered" evidence="1">
    <location>
        <begin position="487"/>
        <end position="542"/>
    </location>
</feature>
<gene>
    <name evidence="2" type="ORF">Tco_0752219</name>
</gene>
<dbReference type="Proteomes" id="UP001151760">
    <property type="component" value="Unassembled WGS sequence"/>
</dbReference>
<feature type="compositionally biased region" description="Basic and acidic residues" evidence="1">
    <location>
        <begin position="519"/>
        <end position="529"/>
    </location>
</feature>
<dbReference type="PANTHER" id="PTHR11439">
    <property type="entry name" value="GAG-POL-RELATED RETROTRANSPOSON"/>
    <property type="match status" value="1"/>
</dbReference>
<evidence type="ECO:0000313" key="2">
    <source>
        <dbReference type="EMBL" id="GJS85678.1"/>
    </source>
</evidence>
<keyword evidence="3" id="KW-1185">Reference proteome</keyword>
<dbReference type="EMBL" id="BQNB010011069">
    <property type="protein sequence ID" value="GJS85678.1"/>
    <property type="molecule type" value="Genomic_DNA"/>
</dbReference>
<evidence type="ECO:0000313" key="3">
    <source>
        <dbReference type="Proteomes" id="UP001151760"/>
    </source>
</evidence>
<organism evidence="2 3">
    <name type="scientific">Tanacetum coccineum</name>
    <dbReference type="NCBI Taxonomy" id="301880"/>
    <lineage>
        <taxon>Eukaryota</taxon>
        <taxon>Viridiplantae</taxon>
        <taxon>Streptophyta</taxon>
        <taxon>Embryophyta</taxon>
        <taxon>Tracheophyta</taxon>
        <taxon>Spermatophyta</taxon>
        <taxon>Magnoliopsida</taxon>
        <taxon>eudicotyledons</taxon>
        <taxon>Gunneridae</taxon>
        <taxon>Pentapetalae</taxon>
        <taxon>asterids</taxon>
        <taxon>campanulids</taxon>
        <taxon>Asterales</taxon>
        <taxon>Asteraceae</taxon>
        <taxon>Asteroideae</taxon>
        <taxon>Anthemideae</taxon>
        <taxon>Anthemidinae</taxon>
        <taxon>Tanacetum</taxon>
    </lineage>
</organism>
<accession>A0ABQ4Z673</accession>
<reference evidence="2" key="2">
    <citation type="submission" date="2022-01" db="EMBL/GenBank/DDBJ databases">
        <authorList>
            <person name="Yamashiro T."/>
            <person name="Shiraishi A."/>
            <person name="Satake H."/>
            <person name="Nakayama K."/>
        </authorList>
    </citation>
    <scope>NUCLEOTIDE SEQUENCE</scope>
</reference>
<proteinExistence type="predicted"/>
<evidence type="ECO:0000256" key="1">
    <source>
        <dbReference type="SAM" id="MobiDB-lite"/>
    </source>
</evidence>
<dbReference type="PANTHER" id="PTHR11439:SF483">
    <property type="entry name" value="PEPTIDE SYNTHASE GLIP-LIKE, PUTATIVE (AFU_ORTHOLOGUE AFUA_3G12920)-RELATED"/>
    <property type="match status" value="1"/>
</dbReference>
<evidence type="ECO:0008006" key="4">
    <source>
        <dbReference type="Google" id="ProtNLM"/>
    </source>
</evidence>
<feature type="compositionally biased region" description="Polar residues" evidence="1">
    <location>
        <begin position="530"/>
        <end position="542"/>
    </location>
</feature>
<protein>
    <recommendedName>
        <fullName evidence="4">Reverse transcriptase Ty1/copia-type domain-containing protein</fullName>
    </recommendedName>
</protein>
<reference evidence="2" key="1">
    <citation type="journal article" date="2022" name="Int. J. Mol. Sci.">
        <title>Draft Genome of Tanacetum Coccineum: Genomic Comparison of Closely Related Tanacetum-Family Plants.</title>
        <authorList>
            <person name="Yamashiro T."/>
            <person name="Shiraishi A."/>
            <person name="Nakayama K."/>
            <person name="Satake H."/>
        </authorList>
    </citation>
    <scope>NUCLEOTIDE SEQUENCE</scope>
</reference>
<sequence>MEDGIFFNQSKYIKEILKKFGLEDSEPMKTPVSSDTKLTKDEEYESVDSTKYRGMIGTLLYLTASRPDIMFSVCLCARFQEVPKTSHLEAVKRIFRYIKGTTHLGLWYPKGTDIETVVYADSDHAGDYMDRKSTSAEYASARKACQQALWMKQALIDYDIRLNDIGHISIEKVSSIDNITDILTNPLNVNRLTIYVLVGTHSINCSSFLLPPILFKQEVRSEVTSLFIAPPDLDSISCSTPCHDNLITSSEVTMPRITELDHQNTRNYIPIISNEFDQPLQNTLKLLEKRYFHEDRVVSHNFENMNSINAKFESIGFECLLKINEKIVPRFVLEFYSQLEFNYNSEGHFVIHFVIQNKSFSCTLEEFGHILGIPSKVHCSYSDKWSRDYLEISTPTKGQITRVRNKKTINVDDNEILNHEIQHHMSSWDEIILENAFCLGGHRDHANLPYGMLLTRLFTHIVSSFPELSNDHYILCDRVMHPIAPHYERKTQTNHGTKRCRSSNPSSSSNVLDHPSSSHHVDKNDEESFHSNTPSPSQLINS</sequence>
<name>A0ABQ4Z673_9ASTR</name>